<comment type="caution">
    <text evidence="3">The sequence shown here is derived from an EMBL/GenBank/DDBJ whole genome shotgun (WGS) entry which is preliminary data.</text>
</comment>
<gene>
    <name evidence="3" type="ORF">HanXRQr2_Chr14g0651361</name>
</gene>
<evidence type="ECO:0000313" key="3">
    <source>
        <dbReference type="EMBL" id="KAF5769705.1"/>
    </source>
</evidence>
<organism evidence="3 4">
    <name type="scientific">Helianthus annuus</name>
    <name type="common">Common sunflower</name>
    <dbReference type="NCBI Taxonomy" id="4232"/>
    <lineage>
        <taxon>Eukaryota</taxon>
        <taxon>Viridiplantae</taxon>
        <taxon>Streptophyta</taxon>
        <taxon>Embryophyta</taxon>
        <taxon>Tracheophyta</taxon>
        <taxon>Spermatophyta</taxon>
        <taxon>Magnoliopsida</taxon>
        <taxon>eudicotyledons</taxon>
        <taxon>Gunneridae</taxon>
        <taxon>Pentapetalae</taxon>
        <taxon>asterids</taxon>
        <taxon>campanulids</taxon>
        <taxon>Asterales</taxon>
        <taxon>Asteraceae</taxon>
        <taxon>Asteroideae</taxon>
        <taxon>Heliantheae alliance</taxon>
        <taxon>Heliantheae</taxon>
        <taxon>Helianthus</taxon>
    </lineage>
</organism>
<keyword evidence="4" id="KW-1185">Reference proteome</keyword>
<feature type="compositionally biased region" description="Basic and acidic residues" evidence="1">
    <location>
        <begin position="40"/>
        <end position="50"/>
    </location>
</feature>
<evidence type="ECO:0000256" key="1">
    <source>
        <dbReference type="SAM" id="MobiDB-lite"/>
    </source>
</evidence>
<dbReference type="PANTHER" id="PTHR34427">
    <property type="entry name" value="DUF4283 DOMAIN PROTEIN"/>
    <property type="match status" value="1"/>
</dbReference>
<evidence type="ECO:0000313" key="4">
    <source>
        <dbReference type="Proteomes" id="UP000215914"/>
    </source>
</evidence>
<dbReference type="Proteomes" id="UP000215914">
    <property type="component" value="Unassembled WGS sequence"/>
</dbReference>
<feature type="region of interest" description="Disordered" evidence="1">
    <location>
        <begin position="34"/>
        <end position="63"/>
    </location>
</feature>
<evidence type="ECO:0008006" key="5">
    <source>
        <dbReference type="Google" id="ProtNLM"/>
    </source>
</evidence>
<dbReference type="AlphaFoldDB" id="A0A9K3H7A0"/>
<dbReference type="EMBL" id="MNCJ02000329">
    <property type="protein sequence ID" value="KAF5769705.1"/>
    <property type="molecule type" value="Genomic_DNA"/>
</dbReference>
<dbReference type="PANTHER" id="PTHR34427:SF5">
    <property type="entry name" value="DUF4283 DOMAIN-CONTAINING PROTEIN"/>
    <property type="match status" value="1"/>
</dbReference>
<keyword evidence="2" id="KW-0472">Membrane</keyword>
<evidence type="ECO:0000256" key="2">
    <source>
        <dbReference type="SAM" id="Phobius"/>
    </source>
</evidence>
<dbReference type="Gramene" id="mRNA:HanXRQr2_Chr14g0651361">
    <property type="protein sequence ID" value="CDS:HanXRQr2_Chr14g0651361.1"/>
    <property type="gene ID" value="HanXRQr2_Chr14g0651361"/>
</dbReference>
<feature type="transmembrane region" description="Helical" evidence="2">
    <location>
        <begin position="343"/>
        <end position="369"/>
    </location>
</feature>
<sequence length="394" mass="43475">MEDLKSSLSRVKLGGNKLLVNVVLFAKENGNLKPSAPLGGRDKGTGEGHTRSQGLFPKGHGSHHVKKGVSFLDILTNKSHSEGDEYVVVLDPSIFSLSSITGKAVVGRILGFNELRFLNSSLKSVGFGDASIQYVGGLTVLISFENGVDANRFLEAKDIWKQLFSSLSPWIGQSLPFERIAWINILGVPPHLMSSKVFDEIGSRYGKVIQPSQFIETVGDLIIGRLGILLDSGNKINGVLSLSWQDKKYKVWVVEENDQWIPAFLDVDEESLAASSELGDYVETQPKSVSGIVRDLSVVRNPKSWVILQLWKLRSLRKSMSPLMMCMLPCRERKKSAALGPRFVGSNLLIVWARILLLILLLVIAVLGWGRWTQVPLWVSILVSLIVSSPISLY</sequence>
<keyword evidence="2" id="KW-0812">Transmembrane</keyword>
<feature type="transmembrane region" description="Helical" evidence="2">
    <location>
        <begin position="375"/>
        <end position="393"/>
    </location>
</feature>
<reference evidence="3" key="1">
    <citation type="journal article" date="2017" name="Nature">
        <title>The sunflower genome provides insights into oil metabolism, flowering and Asterid evolution.</title>
        <authorList>
            <person name="Badouin H."/>
            <person name="Gouzy J."/>
            <person name="Grassa C.J."/>
            <person name="Murat F."/>
            <person name="Staton S.E."/>
            <person name="Cottret L."/>
            <person name="Lelandais-Briere C."/>
            <person name="Owens G.L."/>
            <person name="Carrere S."/>
            <person name="Mayjonade B."/>
            <person name="Legrand L."/>
            <person name="Gill N."/>
            <person name="Kane N.C."/>
            <person name="Bowers J.E."/>
            <person name="Hubner S."/>
            <person name="Bellec A."/>
            <person name="Berard A."/>
            <person name="Berges H."/>
            <person name="Blanchet N."/>
            <person name="Boniface M.C."/>
            <person name="Brunel D."/>
            <person name="Catrice O."/>
            <person name="Chaidir N."/>
            <person name="Claudel C."/>
            <person name="Donnadieu C."/>
            <person name="Faraut T."/>
            <person name="Fievet G."/>
            <person name="Helmstetter N."/>
            <person name="King M."/>
            <person name="Knapp S.J."/>
            <person name="Lai Z."/>
            <person name="Le Paslier M.C."/>
            <person name="Lippi Y."/>
            <person name="Lorenzon L."/>
            <person name="Mandel J.R."/>
            <person name="Marage G."/>
            <person name="Marchand G."/>
            <person name="Marquand E."/>
            <person name="Bret-Mestries E."/>
            <person name="Morien E."/>
            <person name="Nambeesan S."/>
            <person name="Nguyen T."/>
            <person name="Pegot-Espagnet P."/>
            <person name="Pouilly N."/>
            <person name="Raftis F."/>
            <person name="Sallet E."/>
            <person name="Schiex T."/>
            <person name="Thomas J."/>
            <person name="Vandecasteele C."/>
            <person name="Vares D."/>
            <person name="Vear F."/>
            <person name="Vautrin S."/>
            <person name="Crespi M."/>
            <person name="Mangin B."/>
            <person name="Burke J.M."/>
            <person name="Salse J."/>
            <person name="Munos S."/>
            <person name="Vincourt P."/>
            <person name="Rieseberg L.H."/>
            <person name="Langlade N.B."/>
        </authorList>
    </citation>
    <scope>NUCLEOTIDE SEQUENCE</scope>
    <source>
        <tissue evidence="3">Leaves</tissue>
    </source>
</reference>
<keyword evidence="2" id="KW-1133">Transmembrane helix</keyword>
<protein>
    <recommendedName>
        <fullName evidence="5">DUF4283 domain-containing protein</fullName>
    </recommendedName>
</protein>
<accession>A0A9K3H7A0</accession>
<proteinExistence type="predicted"/>
<name>A0A9K3H7A0_HELAN</name>
<reference evidence="3" key="2">
    <citation type="submission" date="2020-06" db="EMBL/GenBank/DDBJ databases">
        <title>Helianthus annuus Genome sequencing and assembly Release 2.</title>
        <authorList>
            <person name="Gouzy J."/>
            <person name="Langlade N."/>
            <person name="Munos S."/>
        </authorList>
    </citation>
    <scope>NUCLEOTIDE SEQUENCE</scope>
    <source>
        <tissue evidence="3">Leaves</tissue>
    </source>
</reference>